<keyword evidence="8" id="KW-0560">Oxidoreductase</keyword>
<name>M8D6V7_AEGTA</name>
<evidence type="ECO:0000256" key="9">
    <source>
        <dbReference type="ARBA" id="ARBA00023098"/>
    </source>
</evidence>
<evidence type="ECO:0000259" key="15">
    <source>
        <dbReference type="Pfam" id="PF22924"/>
    </source>
</evidence>
<sequence>MATMSRSGYGSDDEDSTPAMRRLRRLSLHLLQPSDRPAPEGANSLVPAACAGRRRAGGLDADAAALTAYLRGRHRATQDRLYRFFVERPELHTPVELPMAAHRELCFRQMAALVREAGVRPLSLMADDPDEYFAVMEAVGGLDISLAVKFGVQYRVYMHLEFGWWFISYNLKHCTFYHSGIHAKCPQRLFCYDRTASWLDYLFNYFNCIADFLSGSNVQALQTTATFDSVTDEFIIDTPNDGAIKWWIGNSALHGKFATVFARLILPLQGKGGEPADMGIHAFIVPIRDLETHAVLPGIEINDCGHKIGLNGVDNGALRFRSVRIPRDNLLNRFGDVARDGKYTSSLPTINKRFAATLGELVGGRVSLAYSSVGILKVAVTIAVRYALLRQQFGPPKQPEISVLDYQSHQHKLMPMLASAYALHFARRYLVDKYSEMKKTNDEDISADVHVLSSGLKSYITSYTAKSISICRESCGGHGYAAVNRFGGLRNDHDIFQTFEGDNTVLLQQVAGDLLKQYQQKFKGGTLSVTWNYLRDSMSTYLSQPNPVTARWEGEDHLRDPKFQLDAFRYRTSRLLHSVAARLQKHMKTLGGFAEPQTEIKGELSKRTLTRCCVRNPFDFIHCPDAKTREVLKLVCDLYALDRIWKDIGTYRNVDYVAPNKAKAIHKLVDYLSYQVRLVARELVDAFDLPDEVIRAPIGMQSEAYAQYTQCVGF</sequence>
<comment type="similarity">
    <text evidence="4 11">Belongs to the acyl-CoA oxidase family.</text>
</comment>
<dbReference type="SUPFAM" id="SSF56645">
    <property type="entry name" value="Acyl-CoA dehydrogenase NM domain-like"/>
    <property type="match status" value="1"/>
</dbReference>
<evidence type="ECO:0000256" key="7">
    <source>
        <dbReference type="ARBA" id="ARBA00022832"/>
    </source>
</evidence>
<dbReference type="GO" id="GO:0005777">
    <property type="term" value="C:peroxisome"/>
    <property type="evidence" value="ECO:0007669"/>
    <property type="project" value="UniProtKB-SubCell"/>
</dbReference>
<dbReference type="Pfam" id="PF01756">
    <property type="entry name" value="ACOX"/>
    <property type="match status" value="1"/>
</dbReference>
<dbReference type="AlphaFoldDB" id="M8D6V7"/>
<evidence type="ECO:0000256" key="12">
    <source>
        <dbReference type="PIRSR" id="PIRSR000168-1"/>
    </source>
</evidence>
<evidence type="ECO:0000259" key="14">
    <source>
        <dbReference type="Pfam" id="PF01756"/>
    </source>
</evidence>
<evidence type="ECO:0000313" key="16">
    <source>
        <dbReference type="EnsemblPlants" id="EMT32176"/>
    </source>
</evidence>
<dbReference type="SUPFAM" id="SSF47203">
    <property type="entry name" value="Acyl-CoA dehydrogenase C-terminal domain-like"/>
    <property type="match status" value="2"/>
</dbReference>
<dbReference type="FunFam" id="2.40.110.10:FF:000050">
    <property type="entry name" value="Acyl-coenzyme A oxidase"/>
    <property type="match status" value="1"/>
</dbReference>
<keyword evidence="6 11" id="KW-0274">FAD</keyword>
<feature type="binding site" evidence="13">
    <location>
        <position position="249"/>
    </location>
    <ligand>
        <name>FAD</name>
        <dbReference type="ChEBI" id="CHEBI:57692"/>
    </ligand>
</feature>
<evidence type="ECO:0000256" key="1">
    <source>
        <dbReference type="ARBA" id="ARBA00001201"/>
    </source>
</evidence>
<organism evidence="16">
    <name type="scientific">Aegilops tauschii</name>
    <name type="common">Tausch's goatgrass</name>
    <name type="synonym">Aegilops squarrosa</name>
    <dbReference type="NCBI Taxonomy" id="37682"/>
    <lineage>
        <taxon>Eukaryota</taxon>
        <taxon>Viridiplantae</taxon>
        <taxon>Streptophyta</taxon>
        <taxon>Embryophyta</taxon>
        <taxon>Tracheophyta</taxon>
        <taxon>Spermatophyta</taxon>
        <taxon>Magnoliopsida</taxon>
        <taxon>Liliopsida</taxon>
        <taxon>Poales</taxon>
        <taxon>Poaceae</taxon>
        <taxon>BOP clade</taxon>
        <taxon>Pooideae</taxon>
        <taxon>Triticodae</taxon>
        <taxon>Triticeae</taxon>
        <taxon>Triticinae</taxon>
        <taxon>Aegilops</taxon>
    </lineage>
</organism>
<evidence type="ECO:0000256" key="6">
    <source>
        <dbReference type="ARBA" id="ARBA00022827"/>
    </source>
</evidence>
<evidence type="ECO:0000256" key="11">
    <source>
        <dbReference type="PIRNR" id="PIRNR000168"/>
    </source>
</evidence>
<dbReference type="GO" id="GO:0003997">
    <property type="term" value="F:acyl-CoA oxidase activity"/>
    <property type="evidence" value="ECO:0007669"/>
    <property type="project" value="UniProtKB-EC"/>
</dbReference>
<dbReference type="Pfam" id="PF22924">
    <property type="entry name" value="ACOX_C_alpha1"/>
    <property type="match status" value="1"/>
</dbReference>
<dbReference type="InterPro" id="IPR009100">
    <property type="entry name" value="AcylCoA_DH/oxidase_NM_dom_sf"/>
</dbReference>
<protein>
    <recommendedName>
        <fullName evidence="11">Acyl-coenzyme A oxidase</fullName>
    </recommendedName>
</protein>
<evidence type="ECO:0000256" key="5">
    <source>
        <dbReference type="ARBA" id="ARBA00022630"/>
    </source>
</evidence>
<dbReference type="FunFam" id="1.20.140.10:FF:000010">
    <property type="entry name" value="Acyl-coenzyme A oxidase"/>
    <property type="match status" value="1"/>
</dbReference>
<proteinExistence type="inferred from homology"/>
<feature type="domain" description="Acyl-CoA oxidase C-terminal" evidence="14">
    <location>
        <begin position="560"/>
        <end position="701"/>
    </location>
</feature>
<dbReference type="PANTHER" id="PTHR10909:SF374">
    <property type="entry name" value="ACYL-COENZYME A OXIDASE"/>
    <property type="match status" value="1"/>
</dbReference>
<dbReference type="EnsemblPlants" id="EMT32176">
    <property type="protein sequence ID" value="EMT32176"/>
    <property type="gene ID" value="F775_12868"/>
</dbReference>
<dbReference type="GO" id="GO:0071949">
    <property type="term" value="F:FAD binding"/>
    <property type="evidence" value="ECO:0007669"/>
    <property type="project" value="InterPro"/>
</dbReference>
<dbReference type="PIRSF" id="PIRSF000168">
    <property type="entry name" value="Acyl-CoA_oxidase"/>
    <property type="match status" value="1"/>
</dbReference>
<keyword evidence="10" id="KW-0576">Peroxisome</keyword>
<keyword evidence="7" id="KW-0276">Fatty acid metabolism</keyword>
<evidence type="ECO:0000256" key="13">
    <source>
        <dbReference type="PIRSR" id="PIRSR000168-2"/>
    </source>
</evidence>
<evidence type="ECO:0000256" key="8">
    <source>
        <dbReference type="ARBA" id="ARBA00023002"/>
    </source>
</evidence>
<evidence type="ECO:0000256" key="10">
    <source>
        <dbReference type="ARBA" id="ARBA00023140"/>
    </source>
</evidence>
<evidence type="ECO:0000256" key="3">
    <source>
        <dbReference type="ARBA" id="ARBA00004275"/>
    </source>
</evidence>
<comment type="cofactor">
    <cofactor evidence="2">
        <name>FAD</name>
        <dbReference type="ChEBI" id="CHEBI:57692"/>
    </cofactor>
</comment>
<keyword evidence="5 11" id="KW-0285">Flavoprotein</keyword>
<dbReference type="GO" id="GO:0033540">
    <property type="term" value="P:fatty acid beta-oxidation using acyl-CoA oxidase"/>
    <property type="evidence" value="ECO:0007669"/>
    <property type="project" value="TreeGrafter"/>
</dbReference>
<dbReference type="InterPro" id="IPR036250">
    <property type="entry name" value="AcylCo_DH-like_C"/>
</dbReference>
<evidence type="ECO:0000256" key="4">
    <source>
        <dbReference type="ARBA" id="ARBA00006288"/>
    </source>
</evidence>
<dbReference type="InterPro" id="IPR002655">
    <property type="entry name" value="Acyl-CoA_oxidase_C"/>
</dbReference>
<keyword evidence="9" id="KW-0443">Lipid metabolism</keyword>
<comment type="subcellular location">
    <subcellularLocation>
        <location evidence="3">Peroxisome</location>
    </subcellularLocation>
</comment>
<feature type="domain" description="Acyl-CoA oxidase C-alpha1" evidence="15">
    <location>
        <begin position="359"/>
        <end position="514"/>
    </location>
</feature>
<dbReference type="InterPro" id="IPR046373">
    <property type="entry name" value="Acyl-CoA_Oxase/DH_mid-dom_sf"/>
</dbReference>
<dbReference type="InterPro" id="IPR055060">
    <property type="entry name" value="ACOX_C_alpha1"/>
</dbReference>
<dbReference type="GO" id="GO:0055088">
    <property type="term" value="P:lipid homeostasis"/>
    <property type="evidence" value="ECO:0007669"/>
    <property type="project" value="TreeGrafter"/>
</dbReference>
<feature type="active site" description="Proton acceptor" evidence="12">
    <location>
        <position position="500"/>
    </location>
</feature>
<dbReference type="PANTHER" id="PTHR10909">
    <property type="entry name" value="ELECTRON TRANSPORT OXIDOREDUCTASE"/>
    <property type="match status" value="1"/>
</dbReference>
<dbReference type="Gene3D" id="2.40.110.10">
    <property type="entry name" value="Butyryl-CoA Dehydrogenase, subunit A, domain 2"/>
    <property type="match status" value="1"/>
</dbReference>
<dbReference type="GO" id="GO:0005504">
    <property type="term" value="F:fatty acid binding"/>
    <property type="evidence" value="ECO:0007669"/>
    <property type="project" value="TreeGrafter"/>
</dbReference>
<evidence type="ECO:0000256" key="2">
    <source>
        <dbReference type="ARBA" id="ARBA00001974"/>
    </source>
</evidence>
<accession>M8D6V7</accession>
<comment type="catalytic activity">
    <reaction evidence="1">
        <text>a 2,3-saturated acyl-CoA + O2 = a (2E)-enoyl-CoA + H2O2</text>
        <dbReference type="Rhea" id="RHEA:38959"/>
        <dbReference type="ChEBI" id="CHEBI:15379"/>
        <dbReference type="ChEBI" id="CHEBI:16240"/>
        <dbReference type="ChEBI" id="CHEBI:58856"/>
        <dbReference type="ChEBI" id="CHEBI:65111"/>
        <dbReference type="EC" id="1.3.3.6"/>
    </reaction>
</comment>
<dbReference type="Gene3D" id="1.20.140.10">
    <property type="entry name" value="Butyryl-CoA Dehydrogenase, subunit A, domain 3"/>
    <property type="match status" value="2"/>
</dbReference>
<dbReference type="InterPro" id="IPR012258">
    <property type="entry name" value="Acyl-CoA_oxidase"/>
</dbReference>
<reference evidence="16" key="1">
    <citation type="submission" date="2015-06" db="UniProtKB">
        <authorList>
            <consortium name="EnsemblPlants"/>
        </authorList>
    </citation>
    <scope>IDENTIFICATION</scope>
</reference>